<name>X1B001_9ZZZZ</name>
<reference evidence="1" key="1">
    <citation type="journal article" date="2014" name="Front. Microbiol.">
        <title>High frequency of phylogenetically diverse reductive dehalogenase-homologous genes in deep subseafloor sedimentary metagenomes.</title>
        <authorList>
            <person name="Kawai M."/>
            <person name="Futagami T."/>
            <person name="Toyoda A."/>
            <person name="Takaki Y."/>
            <person name="Nishi S."/>
            <person name="Hori S."/>
            <person name="Arai W."/>
            <person name="Tsubouchi T."/>
            <person name="Morono Y."/>
            <person name="Uchiyama I."/>
            <person name="Ito T."/>
            <person name="Fujiyama A."/>
            <person name="Inagaki F."/>
            <person name="Takami H."/>
        </authorList>
    </citation>
    <scope>NUCLEOTIDE SEQUENCE</scope>
    <source>
        <strain evidence="1">Expedition CK06-06</strain>
    </source>
</reference>
<comment type="caution">
    <text evidence="1">The sequence shown here is derived from an EMBL/GenBank/DDBJ whole genome shotgun (WGS) entry which is preliminary data.</text>
</comment>
<sequence length="43" mass="5198">MDKKEQILRERAIRDYLEGHTIEILENIETVQKKQDKIIAKLF</sequence>
<gene>
    <name evidence="1" type="ORF">S01H4_17871</name>
</gene>
<protein>
    <submittedName>
        <fullName evidence="1">Uncharacterized protein</fullName>
    </submittedName>
</protein>
<evidence type="ECO:0000313" key="1">
    <source>
        <dbReference type="EMBL" id="GAG65336.1"/>
    </source>
</evidence>
<proteinExistence type="predicted"/>
<dbReference type="EMBL" id="BART01007892">
    <property type="protein sequence ID" value="GAG65336.1"/>
    <property type="molecule type" value="Genomic_DNA"/>
</dbReference>
<organism evidence="1">
    <name type="scientific">marine sediment metagenome</name>
    <dbReference type="NCBI Taxonomy" id="412755"/>
    <lineage>
        <taxon>unclassified sequences</taxon>
        <taxon>metagenomes</taxon>
        <taxon>ecological metagenomes</taxon>
    </lineage>
</organism>
<dbReference type="AlphaFoldDB" id="X1B001"/>
<accession>X1B001</accession>